<evidence type="ECO:0000313" key="2">
    <source>
        <dbReference type="EMBL" id="OYD83023.1"/>
    </source>
</evidence>
<protein>
    <submittedName>
        <fullName evidence="2">Uncharacterized protein</fullName>
    </submittedName>
</protein>
<reference evidence="2 3" key="1">
    <citation type="submission" date="2017-07" db="EMBL/GenBank/DDBJ databases">
        <title>Whole genome sequence of Azospirillum brasilense 2A1, a potential biofertilizer strain.</title>
        <authorList>
            <person name="Fontana C.A."/>
            <person name="Toffoli L.M."/>
            <person name="Salazar S.M."/>
            <person name="Puglisi E."/>
            <person name="Pedraza R."/>
            <person name="Bassi D."/>
            <person name="Cocconcelli P.S."/>
        </authorList>
    </citation>
    <scope>NUCLEOTIDE SEQUENCE [LARGE SCALE GENOMIC DNA]</scope>
    <source>
        <strain evidence="2 3">2A1</strain>
        <plasmid evidence="2">unnamed</plasmid>
    </source>
</reference>
<evidence type="ECO:0000313" key="3">
    <source>
        <dbReference type="Proteomes" id="UP000215367"/>
    </source>
</evidence>
<dbReference type="AlphaFoldDB" id="A0A235HBZ2"/>
<proteinExistence type="predicted"/>
<evidence type="ECO:0000256" key="1">
    <source>
        <dbReference type="SAM" id="SignalP"/>
    </source>
</evidence>
<dbReference type="EMBL" id="NOWT01000017">
    <property type="protein sequence ID" value="OYD83023.1"/>
    <property type="molecule type" value="Genomic_DNA"/>
</dbReference>
<dbReference type="SUPFAM" id="SSF50969">
    <property type="entry name" value="YVTN repeat-like/Quinoprotein amine dehydrogenase"/>
    <property type="match status" value="1"/>
</dbReference>
<accession>A0A235HBZ2</accession>
<dbReference type="InterPro" id="IPR011044">
    <property type="entry name" value="Quino_amine_DH_bsu"/>
</dbReference>
<name>A0A235HBZ2_AZOBR</name>
<sequence>MNRLPILSTLLWIGATAGGLAAGAALAEDHNHAGSTTHHRLFIGDHADGIVRAVDLEDGASAGTFRLDQSPALARSASGRTVLAVQGDAGKVAVIGTGLSFEEHGDHADIAIEDAKLLPTVITGTKPAHVVEGSGTIALFDDGTGDVALFRESDLLEGTVKARNLKPGAAHHGLAAPMGEFLVVSVPHDDPEKPRVGLKVIDSQGRPVGGVVNCPAVHGQAQSAGVFAFGCKDGIVFAHPAGGSKPPTLRHVSTAALGDGIVSTLKGGTAMQFFLGNYGPRAVVIIEPGDEPKFRKIDLPTRRVDFALDDAKANHAYVLTEDGRLHRLNVVSGEIETSVQLTAPYSMDGHWRNPRPRLAVAGDHVVVTDPLKGLLRVVSTETLQEERTIAVAGTPYTIVAVGGSGAQH</sequence>
<geneLocation type="plasmid" evidence="2">
    <name>unnamed</name>
</geneLocation>
<gene>
    <name evidence="2" type="ORF">CHT98_17950</name>
</gene>
<organism evidence="2 3">
    <name type="scientific">Azospirillum brasilense</name>
    <dbReference type="NCBI Taxonomy" id="192"/>
    <lineage>
        <taxon>Bacteria</taxon>
        <taxon>Pseudomonadati</taxon>
        <taxon>Pseudomonadota</taxon>
        <taxon>Alphaproteobacteria</taxon>
        <taxon>Rhodospirillales</taxon>
        <taxon>Azospirillaceae</taxon>
        <taxon>Azospirillum</taxon>
    </lineage>
</organism>
<keyword evidence="1" id="KW-0732">Signal</keyword>
<feature type="chain" id="PRO_5012511650" evidence="1">
    <location>
        <begin position="28"/>
        <end position="408"/>
    </location>
</feature>
<keyword evidence="2" id="KW-0614">Plasmid</keyword>
<dbReference type="RefSeq" id="WP_094304865.1">
    <property type="nucleotide sequence ID" value="NZ_NOWT01000017.1"/>
</dbReference>
<feature type="signal peptide" evidence="1">
    <location>
        <begin position="1"/>
        <end position="27"/>
    </location>
</feature>
<comment type="caution">
    <text evidence="2">The sequence shown here is derived from an EMBL/GenBank/DDBJ whole genome shotgun (WGS) entry which is preliminary data.</text>
</comment>
<dbReference type="Proteomes" id="UP000215367">
    <property type="component" value="Unassembled WGS sequence"/>
</dbReference>